<proteinExistence type="predicted"/>
<dbReference type="AlphaFoldDB" id="A0A160TAD3"/>
<protein>
    <submittedName>
        <fullName evidence="1">Uncharacterized protein</fullName>
    </submittedName>
</protein>
<gene>
    <name evidence="1" type="ORF">MGWOODY_Tha1204</name>
</gene>
<dbReference type="EMBL" id="CZQC01000019">
    <property type="protein sequence ID" value="CUS40563.1"/>
    <property type="molecule type" value="Genomic_DNA"/>
</dbReference>
<reference evidence="1" key="1">
    <citation type="submission" date="2015-10" db="EMBL/GenBank/DDBJ databases">
        <authorList>
            <person name="Gilbert D.G."/>
        </authorList>
    </citation>
    <scope>NUCLEOTIDE SEQUENCE</scope>
</reference>
<accession>A0A160TAD3</accession>
<name>A0A160TAD3_9ZZZZ</name>
<organism evidence="1">
    <name type="scientific">hydrothermal vent metagenome</name>
    <dbReference type="NCBI Taxonomy" id="652676"/>
    <lineage>
        <taxon>unclassified sequences</taxon>
        <taxon>metagenomes</taxon>
        <taxon>ecological metagenomes</taxon>
    </lineage>
</organism>
<sequence length="37" mass="4128">MTGYPKRQMVETFHAPNRPINDCSHLSESLGVFPAPV</sequence>
<evidence type="ECO:0000313" key="1">
    <source>
        <dbReference type="EMBL" id="CUS40563.1"/>
    </source>
</evidence>